<feature type="transmembrane region" description="Helical" evidence="1">
    <location>
        <begin position="44"/>
        <end position="62"/>
    </location>
</feature>
<dbReference type="PANTHER" id="PTHR38602:SF1">
    <property type="entry name" value="INNER MEMBRANE PROTEIN"/>
    <property type="match status" value="1"/>
</dbReference>
<evidence type="ECO:0000256" key="1">
    <source>
        <dbReference type="SAM" id="Phobius"/>
    </source>
</evidence>
<name>A0A4R5LQT5_9GAMM</name>
<keyword evidence="1" id="KW-0472">Membrane</keyword>
<keyword evidence="1" id="KW-1133">Transmembrane helix</keyword>
<gene>
    <name evidence="2" type="ORF">E2F43_15250</name>
</gene>
<proteinExistence type="predicted"/>
<dbReference type="EMBL" id="SMSE01000003">
    <property type="protein sequence ID" value="TDG12910.1"/>
    <property type="molecule type" value="Genomic_DNA"/>
</dbReference>
<dbReference type="Proteomes" id="UP000295554">
    <property type="component" value="Unassembled WGS sequence"/>
</dbReference>
<accession>A0A4R5LQT5</accession>
<sequence length="63" mass="7187">MDFWQVLPVALALVFIIEGAMPFISPNHWRNMLALVAQMDDRVIRRIGLVSMLFGLGLLYLVN</sequence>
<evidence type="ECO:0000313" key="3">
    <source>
        <dbReference type="Proteomes" id="UP000295554"/>
    </source>
</evidence>
<feature type="transmembrane region" description="Helical" evidence="1">
    <location>
        <begin position="6"/>
        <end position="24"/>
    </location>
</feature>
<dbReference type="AlphaFoldDB" id="A0A4R5LQT5"/>
<comment type="caution">
    <text evidence="2">The sequence shown here is derived from an EMBL/GenBank/DDBJ whole genome shotgun (WGS) entry which is preliminary data.</text>
</comment>
<dbReference type="RefSeq" id="WP_133214147.1">
    <property type="nucleotide sequence ID" value="NZ_SMSE01000003.1"/>
</dbReference>
<dbReference type="PANTHER" id="PTHR38602">
    <property type="entry name" value="INNER MEMBRANE PROTEIN-RELATED"/>
    <property type="match status" value="1"/>
</dbReference>
<reference evidence="2 3" key="1">
    <citation type="submission" date="2019-03" db="EMBL/GenBank/DDBJ databases">
        <title>Seongchinamella monodicae gen. nov., sp. nov., a novel member of the Gammaproteobacteria isolated from a tidal mudflat of beach.</title>
        <authorList>
            <person name="Yang H.G."/>
            <person name="Kang J.W."/>
            <person name="Lee S.D."/>
        </authorList>
    </citation>
    <scope>NUCLEOTIDE SEQUENCE [LARGE SCALE GENOMIC DNA]</scope>
    <source>
        <strain evidence="2 3">GH4-78</strain>
    </source>
</reference>
<keyword evidence="3" id="KW-1185">Reference proteome</keyword>
<dbReference type="InterPro" id="IPR019201">
    <property type="entry name" value="DUF2065"/>
</dbReference>
<evidence type="ECO:0000313" key="2">
    <source>
        <dbReference type="EMBL" id="TDG12910.1"/>
    </source>
</evidence>
<dbReference type="Pfam" id="PF09838">
    <property type="entry name" value="DUF2065"/>
    <property type="match status" value="1"/>
</dbReference>
<dbReference type="OrthoDB" id="9182237at2"/>
<keyword evidence="1" id="KW-0812">Transmembrane</keyword>
<organism evidence="2 3">
    <name type="scientific">Seongchinamella unica</name>
    <dbReference type="NCBI Taxonomy" id="2547392"/>
    <lineage>
        <taxon>Bacteria</taxon>
        <taxon>Pseudomonadati</taxon>
        <taxon>Pseudomonadota</taxon>
        <taxon>Gammaproteobacteria</taxon>
        <taxon>Cellvibrionales</taxon>
        <taxon>Halieaceae</taxon>
        <taxon>Seongchinamella</taxon>
    </lineage>
</organism>
<protein>
    <submittedName>
        <fullName evidence="2">DUF2065 domain-containing protein</fullName>
    </submittedName>
</protein>